<dbReference type="GO" id="GO:0016787">
    <property type="term" value="F:hydrolase activity"/>
    <property type="evidence" value="ECO:0007669"/>
    <property type="project" value="UniProtKB-KW"/>
</dbReference>
<comment type="caution">
    <text evidence="9">Lacks conserved residue(s) required for the propagation of feature annotation.</text>
</comment>
<dbReference type="Pfam" id="PF09827">
    <property type="entry name" value="CRISPR_Cas2"/>
    <property type="match status" value="1"/>
</dbReference>
<dbReference type="STRING" id="1423744.FC86_GL000149"/>
<keyword evidence="7" id="KW-0460">Magnesium</keyword>
<dbReference type="GO" id="GO:0043571">
    <property type="term" value="P:maintenance of CRISPR repeat elements"/>
    <property type="evidence" value="ECO:0007669"/>
    <property type="project" value="UniProtKB-UniRule"/>
</dbReference>
<evidence type="ECO:0000256" key="9">
    <source>
        <dbReference type="HAMAP-Rule" id="MF_01471"/>
    </source>
</evidence>
<proteinExistence type="inferred from homology"/>
<comment type="subunit">
    <text evidence="9">Homodimer, forms a heterotetramer with a Cas1 homodimer.</text>
</comment>
<accession>A0A0R2DK48</accession>
<protein>
    <recommendedName>
        <fullName evidence="9">CRISPR-associated endoribonuclease Cas2</fullName>
        <ecNumber evidence="9">3.1.-.-</ecNumber>
    </recommendedName>
</protein>
<dbReference type="NCBIfam" id="TIGR01573">
    <property type="entry name" value="cas2"/>
    <property type="match status" value="1"/>
</dbReference>
<sequence length="96" mass="11265">MFDLPTETSEEKRLYRKFRKKLITEGFIMIQYSIYSRVCVNKKSATYLEQKLAKAAPENGQIQSLMLTEKQYNDMHFITGQPVKDVRNSAERTIIL</sequence>
<dbReference type="GO" id="GO:0051607">
    <property type="term" value="P:defense response to virus"/>
    <property type="evidence" value="ECO:0007669"/>
    <property type="project" value="UniProtKB-UniRule"/>
</dbReference>
<keyword evidence="5 9" id="KW-0255">Endonuclease</keyword>
<dbReference type="EMBL" id="AYZL01000010">
    <property type="protein sequence ID" value="KRN04472.1"/>
    <property type="molecule type" value="Genomic_DNA"/>
</dbReference>
<dbReference type="EC" id="3.1.-.-" evidence="9"/>
<name>A0A0R2DK48_9LACO</name>
<keyword evidence="6 9" id="KW-0378">Hydrolase</keyword>
<evidence type="ECO:0000256" key="8">
    <source>
        <dbReference type="ARBA" id="ARBA00023118"/>
    </source>
</evidence>
<dbReference type="Proteomes" id="UP000051378">
    <property type="component" value="Unassembled WGS sequence"/>
</dbReference>
<reference evidence="10 11" key="1">
    <citation type="journal article" date="2015" name="Genome Announc.">
        <title>Expanding the biotechnology potential of lactobacilli through comparative genomics of 213 strains and associated genera.</title>
        <authorList>
            <person name="Sun Z."/>
            <person name="Harris H.M."/>
            <person name="McCann A."/>
            <person name="Guo C."/>
            <person name="Argimon S."/>
            <person name="Zhang W."/>
            <person name="Yang X."/>
            <person name="Jeffery I.B."/>
            <person name="Cooney J.C."/>
            <person name="Kagawa T.F."/>
            <person name="Liu W."/>
            <person name="Song Y."/>
            <person name="Salvetti E."/>
            <person name="Wrobel A."/>
            <person name="Rasinkangas P."/>
            <person name="Parkhill J."/>
            <person name="Rea M.C."/>
            <person name="O'Sullivan O."/>
            <person name="Ritari J."/>
            <person name="Douillard F.P."/>
            <person name="Paul Ross R."/>
            <person name="Yang R."/>
            <person name="Briner A.E."/>
            <person name="Felis G.E."/>
            <person name="de Vos W.M."/>
            <person name="Barrangou R."/>
            <person name="Klaenhammer T.R."/>
            <person name="Caufield P.W."/>
            <person name="Cui Y."/>
            <person name="Zhang H."/>
            <person name="O'Toole P.W."/>
        </authorList>
    </citation>
    <scope>NUCLEOTIDE SEQUENCE [LARGE SCALE GENOMIC DNA]</scope>
    <source>
        <strain evidence="10 11">DSM 23037</strain>
    </source>
</reference>
<dbReference type="SUPFAM" id="SSF143430">
    <property type="entry name" value="TTP0101/SSO1404-like"/>
    <property type="match status" value="1"/>
</dbReference>
<gene>
    <name evidence="9" type="primary">cas2</name>
    <name evidence="10" type="ORF">FC86_GL000149</name>
</gene>
<evidence type="ECO:0000256" key="4">
    <source>
        <dbReference type="ARBA" id="ARBA00022723"/>
    </source>
</evidence>
<dbReference type="AlphaFoldDB" id="A0A0R2DK48"/>
<dbReference type="GO" id="GO:0004521">
    <property type="term" value="F:RNA endonuclease activity"/>
    <property type="evidence" value="ECO:0007669"/>
    <property type="project" value="InterPro"/>
</dbReference>
<comment type="similarity">
    <text evidence="2 9">Belongs to the CRISPR-associated endoribonuclease Cas2 protein family.</text>
</comment>
<evidence type="ECO:0000313" key="10">
    <source>
        <dbReference type="EMBL" id="KRN04472.1"/>
    </source>
</evidence>
<dbReference type="HAMAP" id="MF_01471">
    <property type="entry name" value="Cas2"/>
    <property type="match status" value="1"/>
</dbReference>
<evidence type="ECO:0000313" key="11">
    <source>
        <dbReference type="Proteomes" id="UP000051378"/>
    </source>
</evidence>
<dbReference type="InterPro" id="IPR021127">
    <property type="entry name" value="CRISPR_associated_Cas2"/>
</dbReference>
<evidence type="ECO:0000256" key="6">
    <source>
        <dbReference type="ARBA" id="ARBA00022801"/>
    </source>
</evidence>
<evidence type="ECO:0000256" key="1">
    <source>
        <dbReference type="ARBA" id="ARBA00001946"/>
    </source>
</evidence>
<dbReference type="InterPro" id="IPR019199">
    <property type="entry name" value="Virulence_VapD/CRISPR_Cas2"/>
</dbReference>
<evidence type="ECO:0000256" key="7">
    <source>
        <dbReference type="ARBA" id="ARBA00022842"/>
    </source>
</evidence>
<dbReference type="PATRIC" id="fig|1423744.4.peg.153"/>
<keyword evidence="3 9" id="KW-0540">Nuclease</keyword>
<organism evidence="10 11">
    <name type="scientific">Holzapfeliella floricola DSM 23037 = JCM 16512</name>
    <dbReference type="NCBI Taxonomy" id="1423744"/>
    <lineage>
        <taxon>Bacteria</taxon>
        <taxon>Bacillati</taxon>
        <taxon>Bacillota</taxon>
        <taxon>Bacilli</taxon>
        <taxon>Lactobacillales</taxon>
        <taxon>Lactobacillaceae</taxon>
        <taxon>Holzapfeliella</taxon>
    </lineage>
</organism>
<keyword evidence="8 9" id="KW-0051">Antiviral defense</keyword>
<evidence type="ECO:0000256" key="3">
    <source>
        <dbReference type="ARBA" id="ARBA00022722"/>
    </source>
</evidence>
<comment type="function">
    <text evidence="9">CRISPR (clustered regularly interspaced short palindromic repeat), is an adaptive immune system that provides protection against mobile genetic elements (viruses, transposable elements and conjugative plasmids). CRISPR clusters contain sequences complementary to antecedent mobile elements and target invading nucleic acids. CRISPR clusters are transcribed and processed into CRISPR RNA (crRNA). Functions as a ssRNA-specific endoribonuclease. Involved in the integration of spacer DNA into the CRISPR cassette.</text>
</comment>
<evidence type="ECO:0000256" key="2">
    <source>
        <dbReference type="ARBA" id="ARBA00009959"/>
    </source>
</evidence>
<keyword evidence="11" id="KW-1185">Reference proteome</keyword>
<keyword evidence="4" id="KW-0479">Metal-binding</keyword>
<evidence type="ECO:0000256" key="5">
    <source>
        <dbReference type="ARBA" id="ARBA00022759"/>
    </source>
</evidence>
<dbReference type="GO" id="GO:0046872">
    <property type="term" value="F:metal ion binding"/>
    <property type="evidence" value="ECO:0007669"/>
    <property type="project" value="UniProtKB-KW"/>
</dbReference>
<comment type="caution">
    <text evidence="10">The sequence shown here is derived from an EMBL/GenBank/DDBJ whole genome shotgun (WGS) entry which is preliminary data.</text>
</comment>
<comment type="cofactor">
    <cofactor evidence="1">
        <name>Mg(2+)</name>
        <dbReference type="ChEBI" id="CHEBI:18420"/>
    </cofactor>
</comment>